<dbReference type="InterPro" id="IPR050191">
    <property type="entry name" value="ATP-dep_DNA_ligase"/>
</dbReference>
<dbReference type="InterPro" id="IPR012310">
    <property type="entry name" value="DNA_ligase_ATP-dep_cent"/>
</dbReference>
<comment type="subcellular location">
    <subcellularLocation>
        <location evidence="1">Nucleus</location>
    </subcellularLocation>
</comment>
<dbReference type="Pfam" id="PF04675">
    <property type="entry name" value="DNA_ligase_A_N"/>
    <property type="match status" value="1"/>
</dbReference>
<evidence type="ECO:0000256" key="3">
    <source>
        <dbReference type="ARBA" id="ARBA00012727"/>
    </source>
</evidence>
<dbReference type="GO" id="GO:0003910">
    <property type="term" value="F:DNA ligase (ATP) activity"/>
    <property type="evidence" value="ECO:0007669"/>
    <property type="project" value="UniProtKB-EC"/>
</dbReference>
<evidence type="ECO:0000256" key="1">
    <source>
        <dbReference type="ARBA" id="ARBA00004123"/>
    </source>
</evidence>
<dbReference type="FunFam" id="1.25.40.10:FF:001678">
    <property type="entry name" value="Pentatricopeptide repeat-containing protein At2g36730"/>
    <property type="match status" value="1"/>
</dbReference>
<evidence type="ECO:0000256" key="18">
    <source>
        <dbReference type="SAM" id="MobiDB-lite"/>
    </source>
</evidence>
<dbReference type="FunFam" id="3.30.470.30:FF:000002">
    <property type="entry name" value="DNA ligase"/>
    <property type="match status" value="1"/>
</dbReference>
<evidence type="ECO:0000256" key="8">
    <source>
        <dbReference type="ARBA" id="ARBA00022763"/>
    </source>
</evidence>
<accession>A0AAU9T5S8</accession>
<dbReference type="GO" id="GO:0005634">
    <property type="term" value="C:nucleus"/>
    <property type="evidence" value="ECO:0007669"/>
    <property type="project" value="UniProtKB-SubCell"/>
</dbReference>
<dbReference type="NCBIfam" id="TIGR00574">
    <property type="entry name" value="dnl1"/>
    <property type="match status" value="1"/>
</dbReference>
<dbReference type="Gene3D" id="3.30.470.30">
    <property type="entry name" value="DNA ligase/mRNA capping enzyme"/>
    <property type="match status" value="1"/>
</dbReference>
<dbReference type="PROSITE" id="PS00333">
    <property type="entry name" value="DNA_LIGASE_A2"/>
    <property type="match status" value="1"/>
</dbReference>
<dbReference type="GO" id="GO:0003677">
    <property type="term" value="F:DNA binding"/>
    <property type="evidence" value="ECO:0007669"/>
    <property type="project" value="InterPro"/>
</dbReference>
<evidence type="ECO:0000256" key="15">
    <source>
        <dbReference type="ARBA" id="ARBA00041666"/>
    </source>
</evidence>
<dbReference type="SUPFAM" id="SSF117018">
    <property type="entry name" value="ATP-dependent DNA ligase DNA-binding domain"/>
    <property type="match status" value="1"/>
</dbReference>
<keyword evidence="4" id="KW-0436">Ligase</keyword>
<dbReference type="InterPro" id="IPR036599">
    <property type="entry name" value="DNA_ligase_N_sf"/>
</dbReference>
<evidence type="ECO:0000256" key="9">
    <source>
        <dbReference type="ARBA" id="ARBA00022840"/>
    </source>
</evidence>
<feature type="repeat" description="PPR" evidence="16">
    <location>
        <begin position="633"/>
        <end position="667"/>
    </location>
</feature>
<keyword evidence="11" id="KW-0234">DNA repair</keyword>
<dbReference type="Pfam" id="PF01068">
    <property type="entry name" value="DNA_ligase_A_M"/>
    <property type="match status" value="1"/>
</dbReference>
<dbReference type="GO" id="GO:0006310">
    <property type="term" value="P:DNA recombination"/>
    <property type="evidence" value="ECO:0007669"/>
    <property type="project" value="UniProtKB-KW"/>
</dbReference>
<evidence type="ECO:0000256" key="7">
    <source>
        <dbReference type="ARBA" id="ARBA00022741"/>
    </source>
</evidence>
<proteinExistence type="inferred from homology"/>
<gene>
    <name evidence="20" type="ORF">TAV2_LOCUS25143</name>
</gene>
<evidence type="ECO:0000259" key="19">
    <source>
        <dbReference type="PROSITE" id="PS50160"/>
    </source>
</evidence>
<protein>
    <recommendedName>
        <fullName evidence="14">DNA ligase 1</fullName>
        <ecNumber evidence="3">6.5.1.1</ecNumber>
    </recommendedName>
    <alternativeName>
        <fullName evidence="15">DNA ligase I</fullName>
    </alternativeName>
</protein>
<dbReference type="Proteomes" id="UP000836841">
    <property type="component" value="Chromosome 7"/>
</dbReference>
<evidence type="ECO:0000256" key="4">
    <source>
        <dbReference type="ARBA" id="ARBA00022598"/>
    </source>
</evidence>
<dbReference type="InterPro" id="IPR002885">
    <property type="entry name" value="PPR_rpt"/>
</dbReference>
<reference evidence="20 21" key="1">
    <citation type="submission" date="2022-03" db="EMBL/GenBank/DDBJ databases">
        <authorList>
            <person name="Nunn A."/>
            <person name="Chopra R."/>
            <person name="Nunn A."/>
            <person name="Contreras Garrido A."/>
        </authorList>
    </citation>
    <scope>NUCLEOTIDE SEQUENCE [LARGE SCALE GENOMIC DNA]</scope>
</reference>
<comment type="similarity">
    <text evidence="2 17">Belongs to the ATP-dependent DNA ligase family.</text>
</comment>
<feature type="non-terminal residue" evidence="20">
    <location>
        <position position="1"/>
    </location>
</feature>
<dbReference type="CDD" id="cd07900">
    <property type="entry name" value="Adenylation_DNA_ligase_I_Euk"/>
    <property type="match status" value="1"/>
</dbReference>
<dbReference type="EMBL" id="OU466863">
    <property type="protein sequence ID" value="CAH2078591.1"/>
    <property type="molecule type" value="Genomic_DNA"/>
</dbReference>
<feature type="repeat" description="PPR" evidence="16">
    <location>
        <begin position="602"/>
        <end position="632"/>
    </location>
</feature>
<dbReference type="GO" id="GO:0006281">
    <property type="term" value="P:DNA repair"/>
    <property type="evidence" value="ECO:0007669"/>
    <property type="project" value="UniProtKB-KW"/>
</dbReference>
<dbReference type="Pfam" id="PF01535">
    <property type="entry name" value="PPR"/>
    <property type="match status" value="1"/>
</dbReference>
<keyword evidence="10" id="KW-0233">DNA recombination</keyword>
<dbReference type="InterPro" id="IPR011990">
    <property type="entry name" value="TPR-like_helical_dom_sf"/>
</dbReference>
<dbReference type="PANTHER" id="PTHR45674:SF4">
    <property type="entry name" value="DNA LIGASE 1"/>
    <property type="match status" value="1"/>
</dbReference>
<dbReference type="GO" id="GO:0005524">
    <property type="term" value="F:ATP binding"/>
    <property type="evidence" value="ECO:0007669"/>
    <property type="project" value="UniProtKB-KW"/>
</dbReference>
<dbReference type="Gene3D" id="1.10.3260.10">
    <property type="entry name" value="DNA ligase, ATP-dependent, N-terminal domain"/>
    <property type="match status" value="1"/>
</dbReference>
<comment type="catalytic activity">
    <reaction evidence="13">
        <text>ATP + (deoxyribonucleotide)n-3'-hydroxyl + 5'-phospho-(deoxyribonucleotide)m = (deoxyribonucleotide)n+m + AMP + diphosphate.</text>
        <dbReference type="EC" id="6.5.1.1"/>
    </reaction>
</comment>
<dbReference type="InterPro" id="IPR000977">
    <property type="entry name" value="DNA_ligase_ATP-dep"/>
</dbReference>
<dbReference type="SUPFAM" id="SSF56091">
    <property type="entry name" value="DNA ligase/mRNA capping enzyme, catalytic domain"/>
    <property type="match status" value="1"/>
</dbReference>
<evidence type="ECO:0000256" key="11">
    <source>
        <dbReference type="ARBA" id="ARBA00023204"/>
    </source>
</evidence>
<evidence type="ECO:0000256" key="14">
    <source>
        <dbReference type="ARBA" id="ARBA00041131"/>
    </source>
</evidence>
<keyword evidence="9" id="KW-0067">ATP-binding</keyword>
<dbReference type="GO" id="GO:0006273">
    <property type="term" value="P:lagging strand elongation"/>
    <property type="evidence" value="ECO:0007669"/>
    <property type="project" value="TreeGrafter"/>
</dbReference>
<dbReference type="GO" id="GO:0005739">
    <property type="term" value="C:mitochondrion"/>
    <property type="evidence" value="ECO:0007669"/>
    <property type="project" value="TreeGrafter"/>
</dbReference>
<keyword evidence="12" id="KW-0539">Nucleus</keyword>
<evidence type="ECO:0000313" key="21">
    <source>
        <dbReference type="Proteomes" id="UP000836841"/>
    </source>
</evidence>
<sequence>PAQESDFPAVSDWGPGQSVKPKSVRDAIISQKNGKDSKVKKTNRMKELLAATTDCEPLYLTRLLQANLRLSFSGQIVLAALGQASVYNKDHSKPPPNAESIVKQVFAVFPAYDVIVSALLSGGVWNLLKNCNFTLGVPISFMLAKPTTSLSEVLDRFQDTVFTCEYKYDGQRQQIHYMEDGTFQMFSRNGKRNTGKYPDVARVLSRLKKPSVKSFILDCEVVAFDREAKKLLPFQTLSTRAHKNVNVSNIKVGGCTFAFDMLYLNGQQLIHESLDIRREKLYESFDEDPGYFQFATAMTSSDVDEIQKFLKASVDSGCEGLMIKTLNSNATYEPAKRANNWLKLKKDYMDRQETLWILYQLALTTGKANAQVWEVKAADLTISPKYLAANGIVDPNKFLQIVGLNYGMEFLYVFLVYYVYGKTRIQRTQHHLNRLLRCSMLRDYKNFIFAETEEAKRKKMSACSASPLPILTFTERAKSLSQIQQAHAFMLKNGTFQDTFSASKLIAFAVANPEPQTVSYAHSILNRIESPNAFTHNSVIRAYANSSTPEVALSAFREMLLGPVFPDKYSFTFVLKACAAFCGFEEGRQIHGLFLKSGLISDVFVENTLVNVYGRSGCFEIARKVLDRMPERDVVSWNSLLSAYVEKGLVVEARALFDEMEERNVESWNFMISGYSGAGLVNEARELFDSMPVSSQKNHLTLKTKKQDEHETAR</sequence>
<dbReference type="NCBIfam" id="TIGR00756">
    <property type="entry name" value="PPR"/>
    <property type="match status" value="3"/>
</dbReference>
<name>A0AAU9T5S8_THLAR</name>
<keyword evidence="21" id="KW-1185">Reference proteome</keyword>
<feature type="domain" description="ATP-dependent DNA ligase family profile" evidence="19">
    <location>
        <begin position="247"/>
        <end position="350"/>
    </location>
</feature>
<dbReference type="InterPro" id="IPR016059">
    <property type="entry name" value="DNA_ligase_ATP-dep_CS"/>
</dbReference>
<dbReference type="GO" id="GO:0071897">
    <property type="term" value="P:DNA biosynthetic process"/>
    <property type="evidence" value="ECO:0007669"/>
    <property type="project" value="InterPro"/>
</dbReference>
<evidence type="ECO:0000256" key="5">
    <source>
        <dbReference type="ARBA" id="ARBA00022705"/>
    </source>
</evidence>
<feature type="region of interest" description="Disordered" evidence="18">
    <location>
        <begin position="1"/>
        <end position="24"/>
    </location>
</feature>
<evidence type="ECO:0000256" key="16">
    <source>
        <dbReference type="PROSITE-ProRule" id="PRU00708"/>
    </source>
</evidence>
<evidence type="ECO:0000256" key="6">
    <source>
        <dbReference type="ARBA" id="ARBA00022737"/>
    </source>
</evidence>
<feature type="repeat" description="PPR" evidence="16">
    <location>
        <begin position="532"/>
        <end position="566"/>
    </location>
</feature>
<keyword evidence="7" id="KW-0547">Nucleotide-binding</keyword>
<evidence type="ECO:0000313" key="20">
    <source>
        <dbReference type="EMBL" id="CAH2078591.1"/>
    </source>
</evidence>
<evidence type="ECO:0000256" key="17">
    <source>
        <dbReference type="RuleBase" id="RU004196"/>
    </source>
</evidence>
<dbReference type="EC" id="6.5.1.1" evidence="3"/>
<evidence type="ECO:0000256" key="2">
    <source>
        <dbReference type="ARBA" id="ARBA00007572"/>
    </source>
</evidence>
<evidence type="ECO:0000256" key="10">
    <source>
        <dbReference type="ARBA" id="ARBA00023172"/>
    </source>
</evidence>
<dbReference type="Gene3D" id="1.25.40.10">
    <property type="entry name" value="Tetratricopeptide repeat domain"/>
    <property type="match status" value="2"/>
</dbReference>
<organism evidence="20 21">
    <name type="scientific">Thlaspi arvense</name>
    <name type="common">Field penny-cress</name>
    <dbReference type="NCBI Taxonomy" id="13288"/>
    <lineage>
        <taxon>Eukaryota</taxon>
        <taxon>Viridiplantae</taxon>
        <taxon>Streptophyta</taxon>
        <taxon>Embryophyta</taxon>
        <taxon>Tracheophyta</taxon>
        <taxon>Spermatophyta</taxon>
        <taxon>Magnoliopsida</taxon>
        <taxon>eudicotyledons</taxon>
        <taxon>Gunneridae</taxon>
        <taxon>Pentapetalae</taxon>
        <taxon>rosids</taxon>
        <taxon>malvids</taxon>
        <taxon>Brassicales</taxon>
        <taxon>Brassicaceae</taxon>
        <taxon>Thlaspideae</taxon>
        <taxon>Thlaspi</taxon>
    </lineage>
</organism>
<dbReference type="PANTHER" id="PTHR45674">
    <property type="entry name" value="DNA LIGASE 1/3 FAMILY MEMBER"/>
    <property type="match status" value="1"/>
</dbReference>
<keyword evidence="8" id="KW-0227">DNA damage</keyword>
<keyword evidence="5" id="KW-0235">DNA replication</keyword>
<dbReference type="PROSITE" id="PS50160">
    <property type="entry name" value="DNA_LIGASE_A3"/>
    <property type="match status" value="1"/>
</dbReference>
<dbReference type="Pfam" id="PF13041">
    <property type="entry name" value="PPR_2"/>
    <property type="match status" value="2"/>
</dbReference>
<dbReference type="Gene3D" id="3.30.1490.70">
    <property type="match status" value="1"/>
</dbReference>
<dbReference type="AlphaFoldDB" id="A0AAU9T5S8"/>
<dbReference type="InterPro" id="IPR012308">
    <property type="entry name" value="DNA_ligase_ATP-dep_N"/>
</dbReference>
<evidence type="ECO:0000256" key="13">
    <source>
        <dbReference type="ARBA" id="ARBA00034003"/>
    </source>
</evidence>
<keyword evidence="6" id="KW-0677">Repeat</keyword>
<dbReference type="PROSITE" id="PS51375">
    <property type="entry name" value="PPR"/>
    <property type="match status" value="3"/>
</dbReference>
<evidence type="ECO:0000256" key="12">
    <source>
        <dbReference type="ARBA" id="ARBA00023242"/>
    </source>
</evidence>